<dbReference type="Proteomes" id="UP000093757">
    <property type="component" value="Unassembled WGS sequence"/>
</dbReference>
<evidence type="ECO:0000313" key="2">
    <source>
        <dbReference type="EMBL" id="OBS04026.1"/>
    </source>
</evidence>
<comment type="caution">
    <text evidence="2">The sequence shown here is derived from an EMBL/GenBank/DDBJ whole genome shotgun (WGS) entry which is preliminary data.</text>
</comment>
<evidence type="ECO:0000313" key="3">
    <source>
        <dbReference type="Proteomes" id="UP000093757"/>
    </source>
</evidence>
<protein>
    <submittedName>
        <fullName evidence="2">Plasmid replication protein</fullName>
    </submittedName>
</protein>
<accession>A0A1A6BP09</accession>
<sequence>MDDSSHGSAYPNLIPEDAHRDISDSGIGRVYRGCTSALPRRGVVRTRPWAARLAAADHERRRRTHAATAAAIALDLGDVPYAGVPCWTGRLERWTHWTVPVAYDCRYDTHVRPVMPGNPISRQALLAIAQARARYADHGTGRNCRPTNERLAADTGYSVRTVQRADTALRLLGVATEVLRGRQRTRIERMASWRVNDRGRGWASVWALHDNPQLNRQLSSLSPHPRSGPVRDTPSPHDVVTTGTGCPTGRRQRGATRRRAPDAGGAALARAWRSAPQSPPWAQRHTASAWAALLAGPARHGWTPRDLNQLITDWAGVHGRSVPDSPHKPIGLLGAILGWHGRDNLDERPAALDEAREAAELAADRARIAAQLAARETTAAARAAGRAALSGPGHAAARAVLADIARRRGSPRRDPVSLDTDAQP</sequence>
<name>A0A1A6BP09_MYCGO</name>
<feature type="region of interest" description="Disordered" evidence="1">
    <location>
        <begin position="216"/>
        <end position="265"/>
    </location>
</feature>
<organism evidence="2 3">
    <name type="scientific">Mycobacterium gordonae</name>
    <dbReference type="NCBI Taxonomy" id="1778"/>
    <lineage>
        <taxon>Bacteria</taxon>
        <taxon>Bacillati</taxon>
        <taxon>Actinomycetota</taxon>
        <taxon>Actinomycetes</taxon>
        <taxon>Mycobacteriales</taxon>
        <taxon>Mycobacteriaceae</taxon>
        <taxon>Mycobacterium</taxon>
    </lineage>
</organism>
<reference evidence="2 3" key="1">
    <citation type="submission" date="2016-06" db="EMBL/GenBank/DDBJ databases">
        <authorList>
            <person name="Kjaerup R.B."/>
            <person name="Dalgaard T.S."/>
            <person name="Juul-Madsen H.R."/>
        </authorList>
    </citation>
    <scope>NUCLEOTIDE SEQUENCE [LARGE SCALE GENOMIC DNA]</scope>
    <source>
        <strain evidence="2 3">1245752.6</strain>
    </source>
</reference>
<evidence type="ECO:0000256" key="1">
    <source>
        <dbReference type="SAM" id="MobiDB-lite"/>
    </source>
</evidence>
<dbReference type="EMBL" id="MAEM01000012">
    <property type="protein sequence ID" value="OBS04026.1"/>
    <property type="molecule type" value="Genomic_DNA"/>
</dbReference>
<gene>
    <name evidence="2" type="ORF">A9W98_06575</name>
</gene>
<feature type="region of interest" description="Disordered" evidence="1">
    <location>
        <begin position="402"/>
        <end position="424"/>
    </location>
</feature>
<dbReference type="AlphaFoldDB" id="A0A1A6BP09"/>
<proteinExistence type="predicted"/>